<organism evidence="6 7">
    <name type="scientific">Oceanibaculum indicum</name>
    <dbReference type="NCBI Taxonomy" id="526216"/>
    <lineage>
        <taxon>Bacteria</taxon>
        <taxon>Pseudomonadati</taxon>
        <taxon>Pseudomonadota</taxon>
        <taxon>Alphaproteobacteria</taxon>
        <taxon>Rhodospirillales</taxon>
        <taxon>Oceanibaculaceae</taxon>
        <taxon>Oceanibaculum</taxon>
    </lineage>
</organism>
<sequence>METVLLDSVMEEPAAGSKPAQVLAAARAEFLRHGFANTSMDTIARVAGVSKATVYAHFGSKEELFAAMVATNCRRIAESLKEETLEGLPVRAALTQIGRQFLTFLLSPDTQAIYRVVVAETPRFPDLGRRFYAAGPQNTRGRIARYLERAADRGLIRLDDPARATEMFLGMLIGPRHLKRVLGLEPAMSDTEISSAVDHAVACFLVLHPTP</sequence>
<dbReference type="GO" id="GO:0000976">
    <property type="term" value="F:transcription cis-regulatory region binding"/>
    <property type="evidence" value="ECO:0007669"/>
    <property type="project" value="TreeGrafter"/>
</dbReference>
<dbReference type="PANTHER" id="PTHR30055:SF146">
    <property type="entry name" value="HTH-TYPE TRANSCRIPTIONAL DUAL REGULATOR CECR"/>
    <property type="match status" value="1"/>
</dbReference>
<dbReference type="Pfam" id="PF14246">
    <property type="entry name" value="TetR_C_7"/>
    <property type="match status" value="1"/>
</dbReference>
<reference evidence="6 7" key="1">
    <citation type="submission" date="2018-10" db="EMBL/GenBank/DDBJ databases">
        <title>Comparative analysis of microorganisms from saline springs in Andes Mountain Range, Colombia.</title>
        <authorList>
            <person name="Rubin E."/>
        </authorList>
    </citation>
    <scope>NUCLEOTIDE SEQUENCE [LARGE SCALE GENOMIC DNA]</scope>
    <source>
        <strain evidence="6 7">USBA 36</strain>
    </source>
</reference>
<dbReference type="PANTHER" id="PTHR30055">
    <property type="entry name" value="HTH-TYPE TRANSCRIPTIONAL REGULATOR RUTR"/>
    <property type="match status" value="1"/>
</dbReference>
<proteinExistence type="predicted"/>
<dbReference type="InterPro" id="IPR050109">
    <property type="entry name" value="HTH-type_TetR-like_transc_reg"/>
</dbReference>
<dbReference type="InterPro" id="IPR009057">
    <property type="entry name" value="Homeodomain-like_sf"/>
</dbReference>
<evidence type="ECO:0000256" key="4">
    <source>
        <dbReference type="PROSITE-ProRule" id="PRU00335"/>
    </source>
</evidence>
<dbReference type="Gene3D" id="1.10.357.10">
    <property type="entry name" value="Tetracycline Repressor, domain 2"/>
    <property type="match status" value="1"/>
</dbReference>
<accession>A0A420WGR5</accession>
<dbReference type="PROSITE" id="PS01081">
    <property type="entry name" value="HTH_TETR_1"/>
    <property type="match status" value="1"/>
</dbReference>
<evidence type="ECO:0000256" key="3">
    <source>
        <dbReference type="ARBA" id="ARBA00023163"/>
    </source>
</evidence>
<dbReference type="GO" id="GO:0003700">
    <property type="term" value="F:DNA-binding transcription factor activity"/>
    <property type="evidence" value="ECO:0007669"/>
    <property type="project" value="TreeGrafter"/>
</dbReference>
<evidence type="ECO:0000313" key="7">
    <source>
        <dbReference type="Proteomes" id="UP000277424"/>
    </source>
</evidence>
<dbReference type="PROSITE" id="PS50977">
    <property type="entry name" value="HTH_TETR_2"/>
    <property type="match status" value="1"/>
</dbReference>
<dbReference type="InterPro" id="IPR039536">
    <property type="entry name" value="TetR_C_Proteobacteria"/>
</dbReference>
<evidence type="ECO:0000256" key="2">
    <source>
        <dbReference type="ARBA" id="ARBA00023125"/>
    </source>
</evidence>
<dbReference type="Proteomes" id="UP000277424">
    <property type="component" value="Unassembled WGS sequence"/>
</dbReference>
<dbReference type="Gene3D" id="1.10.10.60">
    <property type="entry name" value="Homeodomain-like"/>
    <property type="match status" value="1"/>
</dbReference>
<dbReference type="AlphaFoldDB" id="A0A420WGR5"/>
<keyword evidence="3" id="KW-0804">Transcription</keyword>
<evidence type="ECO:0000256" key="1">
    <source>
        <dbReference type="ARBA" id="ARBA00023015"/>
    </source>
</evidence>
<dbReference type="InterPro" id="IPR023772">
    <property type="entry name" value="DNA-bd_HTH_TetR-type_CS"/>
</dbReference>
<dbReference type="InterPro" id="IPR001647">
    <property type="entry name" value="HTH_TetR"/>
</dbReference>
<evidence type="ECO:0000259" key="5">
    <source>
        <dbReference type="PROSITE" id="PS50977"/>
    </source>
</evidence>
<dbReference type="EMBL" id="RBIG01000002">
    <property type="protein sequence ID" value="RKQ70190.1"/>
    <property type="molecule type" value="Genomic_DNA"/>
</dbReference>
<dbReference type="SUPFAM" id="SSF46689">
    <property type="entry name" value="Homeodomain-like"/>
    <property type="match status" value="1"/>
</dbReference>
<dbReference type="FunFam" id="1.10.10.60:FF:000141">
    <property type="entry name" value="TetR family transcriptional regulator"/>
    <property type="match status" value="1"/>
</dbReference>
<evidence type="ECO:0000313" key="6">
    <source>
        <dbReference type="EMBL" id="RKQ70190.1"/>
    </source>
</evidence>
<comment type="caution">
    <text evidence="6">The sequence shown here is derived from an EMBL/GenBank/DDBJ whole genome shotgun (WGS) entry which is preliminary data.</text>
</comment>
<dbReference type="InterPro" id="IPR036271">
    <property type="entry name" value="Tet_transcr_reg_TetR-rel_C_sf"/>
</dbReference>
<dbReference type="PRINTS" id="PR00455">
    <property type="entry name" value="HTHTETR"/>
</dbReference>
<dbReference type="Pfam" id="PF00440">
    <property type="entry name" value="TetR_N"/>
    <property type="match status" value="1"/>
</dbReference>
<keyword evidence="1" id="KW-0805">Transcription regulation</keyword>
<keyword evidence="2 4" id="KW-0238">DNA-binding</keyword>
<feature type="domain" description="HTH tetR-type" evidence="5">
    <location>
        <begin position="16"/>
        <end position="76"/>
    </location>
</feature>
<dbReference type="SUPFAM" id="SSF48498">
    <property type="entry name" value="Tetracyclin repressor-like, C-terminal domain"/>
    <property type="match status" value="1"/>
</dbReference>
<name>A0A420WGR5_9PROT</name>
<protein>
    <submittedName>
        <fullName evidence="6">AcrR family transcriptional regulator</fullName>
    </submittedName>
</protein>
<feature type="DNA-binding region" description="H-T-H motif" evidence="4">
    <location>
        <begin position="39"/>
        <end position="58"/>
    </location>
</feature>
<gene>
    <name evidence="6" type="ORF">BCL74_2131</name>
</gene>